<proteinExistence type="inferred from homology"/>
<dbReference type="CDD" id="cd06225">
    <property type="entry name" value="HAMP"/>
    <property type="match status" value="1"/>
</dbReference>
<dbReference type="RefSeq" id="WP_253886081.1">
    <property type="nucleotide sequence ID" value="NZ_BAAAVB010000016.1"/>
</dbReference>
<dbReference type="PANTHER" id="PTHR43081">
    <property type="entry name" value="ADENYLATE CYCLASE, TERMINAL-DIFFERENTIATION SPECIFIC-RELATED"/>
    <property type="match status" value="1"/>
</dbReference>
<dbReference type="PANTHER" id="PTHR43081:SF17">
    <property type="entry name" value="BLL5647 PROTEIN"/>
    <property type="match status" value="1"/>
</dbReference>
<feature type="transmembrane region" description="Helical" evidence="7">
    <location>
        <begin position="119"/>
        <end position="136"/>
    </location>
</feature>
<evidence type="ECO:0000259" key="8">
    <source>
        <dbReference type="PROSITE" id="PS50125"/>
    </source>
</evidence>
<dbReference type="InterPro" id="IPR050697">
    <property type="entry name" value="Adenylyl/Guanylyl_Cyclase_3/4"/>
</dbReference>
<keyword evidence="4 7" id="KW-0812">Transmembrane</keyword>
<feature type="transmembrane region" description="Helical" evidence="7">
    <location>
        <begin position="142"/>
        <end position="163"/>
    </location>
</feature>
<feature type="transmembrane region" description="Helical" evidence="7">
    <location>
        <begin position="25"/>
        <end position="49"/>
    </location>
</feature>
<comment type="caution">
    <text evidence="10">The sequence shown here is derived from an EMBL/GenBank/DDBJ whole genome shotgun (WGS) entry which is preliminary data.</text>
</comment>
<evidence type="ECO:0000256" key="7">
    <source>
        <dbReference type="SAM" id="Phobius"/>
    </source>
</evidence>
<evidence type="ECO:0000256" key="3">
    <source>
        <dbReference type="ARBA" id="ARBA00022475"/>
    </source>
</evidence>
<comment type="subcellular location">
    <subcellularLocation>
        <location evidence="1">Cell membrane</location>
        <topology evidence="1">Multi-pass membrane protein</topology>
    </subcellularLocation>
</comment>
<keyword evidence="5 7" id="KW-1133">Transmembrane helix</keyword>
<evidence type="ECO:0000259" key="9">
    <source>
        <dbReference type="PROSITE" id="PS50885"/>
    </source>
</evidence>
<dbReference type="EMBL" id="JAMTCO010000004">
    <property type="protein sequence ID" value="MCP2269059.1"/>
    <property type="molecule type" value="Genomic_DNA"/>
</dbReference>
<comment type="similarity">
    <text evidence="2">Belongs to the adenylyl cyclase class-3 family.</text>
</comment>
<dbReference type="SMART" id="SM00044">
    <property type="entry name" value="CYCc"/>
    <property type="match status" value="1"/>
</dbReference>
<dbReference type="Pfam" id="PF00672">
    <property type="entry name" value="HAMP"/>
    <property type="match status" value="1"/>
</dbReference>
<protein>
    <submittedName>
        <fullName evidence="10">Adenylate cyclase</fullName>
    </submittedName>
</protein>
<dbReference type="CDD" id="cd07302">
    <property type="entry name" value="CHD"/>
    <property type="match status" value="1"/>
</dbReference>
<evidence type="ECO:0000313" key="10">
    <source>
        <dbReference type="EMBL" id="MCP2269059.1"/>
    </source>
</evidence>
<feature type="transmembrane region" description="Helical" evidence="7">
    <location>
        <begin position="219"/>
        <end position="240"/>
    </location>
</feature>
<evidence type="ECO:0000256" key="5">
    <source>
        <dbReference type="ARBA" id="ARBA00022989"/>
    </source>
</evidence>
<feature type="transmembrane region" description="Helical" evidence="7">
    <location>
        <begin position="61"/>
        <end position="81"/>
    </location>
</feature>
<dbReference type="SMART" id="SM00304">
    <property type="entry name" value="HAMP"/>
    <property type="match status" value="1"/>
</dbReference>
<dbReference type="InterPro" id="IPR029787">
    <property type="entry name" value="Nucleotide_cyclase"/>
</dbReference>
<dbReference type="SUPFAM" id="SSF55073">
    <property type="entry name" value="Nucleotide cyclase"/>
    <property type="match status" value="1"/>
</dbReference>
<keyword evidence="6 7" id="KW-0472">Membrane</keyword>
<keyword evidence="3" id="KW-1003">Cell membrane</keyword>
<dbReference type="InterPro" id="IPR001054">
    <property type="entry name" value="A/G_cyclase"/>
</dbReference>
<reference evidence="10 11" key="1">
    <citation type="submission" date="2022-06" db="EMBL/GenBank/DDBJ databases">
        <title>Genomic Encyclopedia of Archaeal and Bacterial Type Strains, Phase II (KMG-II): from individual species to whole genera.</title>
        <authorList>
            <person name="Goeker M."/>
        </authorList>
    </citation>
    <scope>NUCLEOTIDE SEQUENCE [LARGE SCALE GENOMIC DNA]</scope>
    <source>
        <strain evidence="10 11">DSM 44255</strain>
    </source>
</reference>
<feature type="domain" description="HAMP" evidence="9">
    <location>
        <begin position="246"/>
        <end position="298"/>
    </location>
</feature>
<dbReference type="PROSITE" id="PS50125">
    <property type="entry name" value="GUANYLATE_CYCLASE_2"/>
    <property type="match status" value="1"/>
</dbReference>
<evidence type="ECO:0000256" key="6">
    <source>
        <dbReference type="ARBA" id="ARBA00023136"/>
    </source>
</evidence>
<dbReference type="InterPro" id="IPR003660">
    <property type="entry name" value="HAMP_dom"/>
</dbReference>
<accession>A0ABT1I906</accession>
<feature type="domain" description="Guanylate cyclase" evidence="8">
    <location>
        <begin position="328"/>
        <end position="452"/>
    </location>
</feature>
<dbReference type="Proteomes" id="UP001205185">
    <property type="component" value="Unassembled WGS sequence"/>
</dbReference>
<feature type="transmembrane region" description="Helical" evidence="7">
    <location>
        <begin position="190"/>
        <end position="213"/>
    </location>
</feature>
<keyword evidence="11" id="KW-1185">Reference proteome</keyword>
<dbReference type="Gene3D" id="3.30.70.1230">
    <property type="entry name" value="Nucleotide cyclase"/>
    <property type="match status" value="1"/>
</dbReference>
<name>A0ABT1I906_9PSEU</name>
<dbReference type="Gene3D" id="6.10.340.10">
    <property type="match status" value="1"/>
</dbReference>
<sequence length="505" mass="53767">MHPFGSRLLGPADQRAPSLRRRVQILLTTTLLAANTLGATIALTLSTWVIPGPAATPATRVMITTAVPAYVLLALVLGSLWGTNHALRALRWALEDRIPTDQDRQVTLRVPRHLTRVQATLWALATVLFTTTIAIIQPALVFTFAFTTAFAGTVVCANAYLLSEFALRPVAARVLGDEPRGGTGVRVRMLLFWCLGTGVPVAGLLLVAVFALVRDAVPTTRLAITVIVLTGVVLVIGLLVTEFTARAIVGPIWSVRDGMARVREGELDTRIPVYDGTELGLLQAGFNRMATGLAERERIRDLFGRHVGPQVAEAALAAEVEHRVLEVAVVFVDLVGSTTLAATRPPTEVVELLNRFFAIVVDEVDRRGGLINKFVGDAALAVFGAPVPVTDHAGAALAAARGIARRLPVELPACQAGIGVAAGPVVAGNIGDARRFEYTVIGDPVNEAARLTELAKSTPGRLLASSRAVERAAPGESARWRTTDRITLRGRTEDTILAVPADDPD</sequence>
<gene>
    <name evidence="10" type="ORF">LV75_001547</name>
</gene>
<evidence type="ECO:0000256" key="1">
    <source>
        <dbReference type="ARBA" id="ARBA00004651"/>
    </source>
</evidence>
<evidence type="ECO:0000256" key="2">
    <source>
        <dbReference type="ARBA" id="ARBA00005381"/>
    </source>
</evidence>
<evidence type="ECO:0000313" key="11">
    <source>
        <dbReference type="Proteomes" id="UP001205185"/>
    </source>
</evidence>
<dbReference type="SUPFAM" id="SSF158472">
    <property type="entry name" value="HAMP domain-like"/>
    <property type="match status" value="1"/>
</dbReference>
<dbReference type="PROSITE" id="PS50885">
    <property type="entry name" value="HAMP"/>
    <property type="match status" value="1"/>
</dbReference>
<dbReference type="Pfam" id="PF00211">
    <property type="entry name" value="Guanylate_cyc"/>
    <property type="match status" value="1"/>
</dbReference>
<organism evidence="10 11">
    <name type="scientific">Actinokineospora diospyrosa</name>
    <dbReference type="NCBI Taxonomy" id="103728"/>
    <lineage>
        <taxon>Bacteria</taxon>
        <taxon>Bacillati</taxon>
        <taxon>Actinomycetota</taxon>
        <taxon>Actinomycetes</taxon>
        <taxon>Pseudonocardiales</taxon>
        <taxon>Pseudonocardiaceae</taxon>
        <taxon>Actinokineospora</taxon>
    </lineage>
</organism>
<evidence type="ECO:0000256" key="4">
    <source>
        <dbReference type="ARBA" id="ARBA00022692"/>
    </source>
</evidence>